<dbReference type="Proteomes" id="UP000008782">
    <property type="component" value="Unassembled WGS sequence"/>
</dbReference>
<feature type="signal peptide" evidence="2">
    <location>
        <begin position="1"/>
        <end position="18"/>
    </location>
</feature>
<keyword evidence="2" id="KW-0732">Signal</keyword>
<accession>E3QRZ9</accession>
<dbReference type="AlphaFoldDB" id="E3QRZ9"/>
<evidence type="ECO:0000256" key="1">
    <source>
        <dbReference type="SAM" id="MobiDB-lite"/>
    </source>
</evidence>
<feature type="region of interest" description="Disordered" evidence="1">
    <location>
        <begin position="64"/>
        <end position="112"/>
    </location>
</feature>
<feature type="compositionally biased region" description="Polar residues" evidence="1">
    <location>
        <begin position="265"/>
        <end position="277"/>
    </location>
</feature>
<dbReference type="GeneID" id="24413931"/>
<feature type="region of interest" description="Disordered" evidence="1">
    <location>
        <begin position="248"/>
        <end position="277"/>
    </location>
</feature>
<evidence type="ECO:0000256" key="2">
    <source>
        <dbReference type="SAM" id="SignalP"/>
    </source>
</evidence>
<protein>
    <submittedName>
        <fullName evidence="3">Uncharacterized protein</fullName>
    </submittedName>
</protein>
<dbReference type="STRING" id="645133.E3QRZ9"/>
<dbReference type="HOGENOM" id="CLU_1061794_0_0_1"/>
<evidence type="ECO:0000313" key="3">
    <source>
        <dbReference type="EMBL" id="EFQ33637.1"/>
    </source>
</evidence>
<reference evidence="4" key="1">
    <citation type="journal article" date="2012" name="Nat. Genet.">
        <title>Lifestyle transitions in plant pathogenic Colletotrichum fungi deciphered by genome and transcriptome analyses.</title>
        <authorList>
            <person name="O'Connell R.J."/>
            <person name="Thon M.R."/>
            <person name="Hacquard S."/>
            <person name="Amyotte S.G."/>
            <person name="Kleemann J."/>
            <person name="Torres M.F."/>
            <person name="Damm U."/>
            <person name="Buiate E.A."/>
            <person name="Epstein L."/>
            <person name="Alkan N."/>
            <person name="Altmueller J."/>
            <person name="Alvarado-Balderrama L."/>
            <person name="Bauser C.A."/>
            <person name="Becker C."/>
            <person name="Birren B.W."/>
            <person name="Chen Z."/>
            <person name="Choi J."/>
            <person name="Crouch J.A."/>
            <person name="Duvick J.P."/>
            <person name="Farman M.A."/>
            <person name="Gan P."/>
            <person name="Heiman D."/>
            <person name="Henrissat B."/>
            <person name="Howard R.J."/>
            <person name="Kabbage M."/>
            <person name="Koch C."/>
            <person name="Kracher B."/>
            <person name="Kubo Y."/>
            <person name="Law A.D."/>
            <person name="Lebrun M.-H."/>
            <person name="Lee Y.-H."/>
            <person name="Miyara I."/>
            <person name="Moore N."/>
            <person name="Neumann U."/>
            <person name="Nordstroem K."/>
            <person name="Panaccione D.G."/>
            <person name="Panstruga R."/>
            <person name="Place M."/>
            <person name="Proctor R.H."/>
            <person name="Prusky D."/>
            <person name="Rech G."/>
            <person name="Reinhardt R."/>
            <person name="Rollins J.A."/>
            <person name="Rounsley S."/>
            <person name="Schardl C.L."/>
            <person name="Schwartz D.C."/>
            <person name="Shenoy N."/>
            <person name="Shirasu K."/>
            <person name="Sikhakolli U.R."/>
            <person name="Stueber K."/>
            <person name="Sukno S.A."/>
            <person name="Sweigard J.A."/>
            <person name="Takano Y."/>
            <person name="Takahara H."/>
            <person name="Trail F."/>
            <person name="van der Does H.C."/>
            <person name="Voll L.M."/>
            <person name="Will I."/>
            <person name="Young S."/>
            <person name="Zeng Q."/>
            <person name="Zhang J."/>
            <person name="Zhou S."/>
            <person name="Dickman M.B."/>
            <person name="Schulze-Lefert P."/>
            <person name="Ver Loren van Themaat E."/>
            <person name="Ma L.-J."/>
            <person name="Vaillancourt L.J."/>
        </authorList>
    </citation>
    <scope>NUCLEOTIDE SEQUENCE [LARGE SCALE GENOMIC DNA]</scope>
    <source>
        <strain evidence="4">M1.001 / M2 / FGSC 10212</strain>
    </source>
</reference>
<dbReference type="PRINTS" id="PR01228">
    <property type="entry name" value="EGGSHELL"/>
</dbReference>
<keyword evidence="4" id="KW-1185">Reference proteome</keyword>
<dbReference type="OrthoDB" id="4851125at2759"/>
<dbReference type="eggNOG" id="ENOG502SUER">
    <property type="taxonomic scope" value="Eukaryota"/>
</dbReference>
<dbReference type="VEuPathDB" id="FungiDB:GLRG_08566"/>
<dbReference type="EMBL" id="GG697372">
    <property type="protein sequence ID" value="EFQ33637.1"/>
    <property type="molecule type" value="Genomic_DNA"/>
</dbReference>
<dbReference type="RefSeq" id="XP_008097657.1">
    <property type="nucleotide sequence ID" value="XM_008099466.1"/>
</dbReference>
<proteinExistence type="predicted"/>
<feature type="compositionally biased region" description="Basic and acidic residues" evidence="1">
    <location>
        <begin position="69"/>
        <end position="85"/>
    </location>
</feature>
<sequence>MHLLTIIILAAGLTGVPAQPVEVLPKVVEAPVHDFTDYMAAGAGNFGPNSGGRGEFNPGYMGTPPSFKGKREAPVMDTDKPKTESQAKAGNQDVQARHEAPAGSTVDPTFKNIETRGYNHYGGHGYGGGGYGGYGGGGWGGGHGGYGGYGGGGWGGGHGGYGAYGDGDDYGGGHGGYGGYGGGGWGGGHGGHGGYGHGHGYHSSNYVSSSASGGDHNTAADDQKYRDNLAKLAANNCGEDCHHSLDSYRSVASKDSRLSKENHDNTYQSDYGHINTK</sequence>
<gene>
    <name evidence="3" type="ORF">GLRG_08566</name>
</gene>
<evidence type="ECO:0000313" key="4">
    <source>
        <dbReference type="Proteomes" id="UP000008782"/>
    </source>
</evidence>
<feature type="compositionally biased region" description="Basic and acidic residues" evidence="1">
    <location>
        <begin position="248"/>
        <end position="264"/>
    </location>
</feature>
<organism evidence="4">
    <name type="scientific">Colletotrichum graminicola (strain M1.001 / M2 / FGSC 10212)</name>
    <name type="common">Maize anthracnose fungus</name>
    <name type="synonym">Glomerella graminicola</name>
    <dbReference type="NCBI Taxonomy" id="645133"/>
    <lineage>
        <taxon>Eukaryota</taxon>
        <taxon>Fungi</taxon>
        <taxon>Dikarya</taxon>
        <taxon>Ascomycota</taxon>
        <taxon>Pezizomycotina</taxon>
        <taxon>Sordariomycetes</taxon>
        <taxon>Hypocreomycetidae</taxon>
        <taxon>Glomerellales</taxon>
        <taxon>Glomerellaceae</taxon>
        <taxon>Colletotrichum</taxon>
        <taxon>Colletotrichum graminicola species complex</taxon>
    </lineage>
</organism>
<feature type="chain" id="PRO_5003180738" evidence="2">
    <location>
        <begin position="19"/>
        <end position="277"/>
    </location>
</feature>
<name>E3QRZ9_COLGM</name>